<comment type="caution">
    <text evidence="1">The sequence shown here is derived from an EMBL/GenBank/DDBJ whole genome shotgun (WGS) entry which is preliminary data.</text>
</comment>
<evidence type="ECO:0000313" key="1">
    <source>
        <dbReference type="EMBL" id="GJT57194.1"/>
    </source>
</evidence>
<dbReference type="EMBL" id="BQNB010016909">
    <property type="protein sequence ID" value="GJT57194.1"/>
    <property type="molecule type" value="Genomic_DNA"/>
</dbReference>
<organism evidence="1 2">
    <name type="scientific">Tanacetum coccineum</name>
    <dbReference type="NCBI Taxonomy" id="301880"/>
    <lineage>
        <taxon>Eukaryota</taxon>
        <taxon>Viridiplantae</taxon>
        <taxon>Streptophyta</taxon>
        <taxon>Embryophyta</taxon>
        <taxon>Tracheophyta</taxon>
        <taxon>Spermatophyta</taxon>
        <taxon>Magnoliopsida</taxon>
        <taxon>eudicotyledons</taxon>
        <taxon>Gunneridae</taxon>
        <taxon>Pentapetalae</taxon>
        <taxon>asterids</taxon>
        <taxon>campanulids</taxon>
        <taxon>Asterales</taxon>
        <taxon>Asteraceae</taxon>
        <taxon>Asteroideae</taxon>
        <taxon>Anthemideae</taxon>
        <taxon>Anthemidinae</taxon>
        <taxon>Tanacetum</taxon>
    </lineage>
</organism>
<proteinExistence type="predicted"/>
<accession>A0ABQ5F200</accession>
<reference evidence="1" key="1">
    <citation type="journal article" date="2022" name="Int. J. Mol. Sci.">
        <title>Draft Genome of Tanacetum Coccineum: Genomic Comparison of Closely Related Tanacetum-Family Plants.</title>
        <authorList>
            <person name="Yamashiro T."/>
            <person name="Shiraishi A."/>
            <person name="Nakayama K."/>
            <person name="Satake H."/>
        </authorList>
    </citation>
    <scope>NUCLEOTIDE SEQUENCE</scope>
</reference>
<gene>
    <name evidence="1" type="ORF">Tco_0992248</name>
</gene>
<evidence type="ECO:0000313" key="2">
    <source>
        <dbReference type="Proteomes" id="UP001151760"/>
    </source>
</evidence>
<sequence length="94" mass="10651">MEILPVSTSNNTAVVSQPALRCPIKRTSKYDESNASALEDLTLRVGNLVKEVLIMNLPDHREIASLDEEEEIARFQDKYDHVGQKHMMIKNVKS</sequence>
<dbReference type="Proteomes" id="UP001151760">
    <property type="component" value="Unassembled WGS sequence"/>
</dbReference>
<keyword evidence="2" id="KW-1185">Reference proteome</keyword>
<reference evidence="1" key="2">
    <citation type="submission" date="2022-01" db="EMBL/GenBank/DDBJ databases">
        <authorList>
            <person name="Yamashiro T."/>
            <person name="Shiraishi A."/>
            <person name="Satake H."/>
            <person name="Nakayama K."/>
        </authorList>
    </citation>
    <scope>NUCLEOTIDE SEQUENCE</scope>
</reference>
<protein>
    <submittedName>
        <fullName evidence="1">Uncharacterized protein</fullName>
    </submittedName>
</protein>
<name>A0ABQ5F200_9ASTR</name>